<reference evidence="2" key="1">
    <citation type="submission" date="2020-03" db="EMBL/GenBank/DDBJ databases">
        <title>Molecular networking-based the target discovery of potent antiproliferative macrolactams: 5/6/7/16 polycyclic ansamycins and glycosylated trienomycin from Streptomyces cacaoi subsp. asoensis.</title>
        <authorList>
            <person name="Liu L.-L."/>
        </authorList>
    </citation>
    <scope>NUCLEOTIDE SEQUENCE [LARGE SCALE GENOMIC DNA]</scope>
    <source>
        <strain evidence="2">H2S5</strain>
    </source>
</reference>
<dbReference type="SUPFAM" id="SSF50370">
    <property type="entry name" value="Ricin B-like lectins"/>
    <property type="match status" value="1"/>
</dbReference>
<organism evidence="2 3">
    <name type="scientific">Streptomyces asoensis</name>
    <dbReference type="NCBI Taxonomy" id="249586"/>
    <lineage>
        <taxon>Bacteria</taxon>
        <taxon>Bacillati</taxon>
        <taxon>Actinomycetota</taxon>
        <taxon>Actinomycetes</taxon>
        <taxon>Kitasatosporales</taxon>
        <taxon>Streptomycetaceae</taxon>
        <taxon>Streptomyces</taxon>
    </lineage>
</organism>
<sequence length="400" mass="41562">MRQLRRWADLSYRQLERNATDAGDVLPRATISAALARDDLPREELLGAYVRACGGDDGTVSAWLEARRHLAMFGAGTPPPVSEDVPQTTALQADDDAPQETPQGGKEAADEKQGTDTGPADEPSPVPTSASATGPADDSPGPPHAQSNWRRQGPMVAIAACTVAGILALAFWPHDNGSGDNRAGGAPTSTPPPSTAPSDDAKQPSSSPTASRSATADPAASPLASPIEQRETTPSFSHPTPTPKQTGDSAQLPTAGWTSIHPASAPSRCLTEGRERNGRTNREIAVQHSCADAPLPRVYLEKLGGQTYRIQWHHPDADKGVGCLAVDGASTSPGALLAPRECADSDSQTFRLEAASGGFRLRPLHSGLCIGFLPPVTDGAEAMQTACTGTSGQAFSFTAS</sequence>
<evidence type="ECO:0000256" key="1">
    <source>
        <dbReference type="SAM" id="MobiDB-lite"/>
    </source>
</evidence>
<dbReference type="RefSeq" id="WP_171401744.1">
    <property type="nucleotide sequence ID" value="NZ_CP049838.1"/>
</dbReference>
<dbReference type="InterPro" id="IPR035992">
    <property type="entry name" value="Ricin_B-like_lectins"/>
</dbReference>
<dbReference type="EMBL" id="CP049838">
    <property type="protein sequence ID" value="QJT06432.1"/>
    <property type="molecule type" value="Genomic_DNA"/>
</dbReference>
<protein>
    <submittedName>
        <fullName evidence="2">Uncharacterized protein</fullName>
    </submittedName>
</protein>
<feature type="compositionally biased region" description="Low complexity" evidence="1">
    <location>
        <begin position="204"/>
        <end position="222"/>
    </location>
</feature>
<dbReference type="Gene3D" id="2.80.10.50">
    <property type="match status" value="1"/>
</dbReference>
<keyword evidence="3" id="KW-1185">Reference proteome</keyword>
<feature type="region of interest" description="Disordered" evidence="1">
    <location>
        <begin position="178"/>
        <end position="276"/>
    </location>
</feature>
<dbReference type="AlphaFoldDB" id="A0A6M4X2L1"/>
<dbReference type="PROSITE" id="PS50231">
    <property type="entry name" value="RICIN_B_LECTIN"/>
    <property type="match status" value="1"/>
</dbReference>
<proteinExistence type="predicted"/>
<evidence type="ECO:0000313" key="3">
    <source>
        <dbReference type="Proteomes" id="UP000502665"/>
    </source>
</evidence>
<gene>
    <name evidence="2" type="ORF">G9272_44200</name>
</gene>
<evidence type="ECO:0000313" key="2">
    <source>
        <dbReference type="EMBL" id="QJT06432.1"/>
    </source>
</evidence>
<dbReference type="Proteomes" id="UP000502665">
    <property type="component" value="Chromosome"/>
</dbReference>
<accession>A0A6M4X2L1</accession>
<feature type="region of interest" description="Disordered" evidence="1">
    <location>
        <begin position="93"/>
        <end position="149"/>
    </location>
</feature>
<name>A0A6M4X2L1_9ACTN</name>
<dbReference type="CDD" id="cd00161">
    <property type="entry name" value="beta-trefoil_Ricin-like"/>
    <property type="match status" value="1"/>
</dbReference>